<feature type="compositionally biased region" description="Polar residues" evidence="2">
    <location>
        <begin position="1"/>
        <end position="10"/>
    </location>
</feature>
<dbReference type="KEGG" id="nta:107786465"/>
<evidence type="ECO:0000313" key="6">
    <source>
        <dbReference type="RefSeq" id="XP_016463436.1"/>
    </source>
</evidence>
<dbReference type="Pfam" id="PF00240">
    <property type="entry name" value="ubiquitin"/>
    <property type="match status" value="1"/>
</dbReference>
<dbReference type="SUPFAM" id="SSF54236">
    <property type="entry name" value="Ubiquitin-like"/>
    <property type="match status" value="1"/>
</dbReference>
<dbReference type="PANTHER" id="PTHR12329:SF16">
    <property type="entry name" value="BAG FAMILY MOLECULAR CHAPERONE REGULATOR 1"/>
    <property type="match status" value="1"/>
</dbReference>
<dbReference type="InterPro" id="IPR000626">
    <property type="entry name" value="Ubiquitin-like_dom"/>
</dbReference>
<dbReference type="InterPro" id="IPR039773">
    <property type="entry name" value="BAG_chaperone_regulator"/>
</dbReference>
<accession>A0A1S3ZGL7</accession>
<reference evidence="6" key="2">
    <citation type="submission" date="2025-08" db="UniProtKB">
        <authorList>
            <consortium name="RefSeq"/>
        </authorList>
    </citation>
    <scope>IDENTIFICATION</scope>
    <source>
        <tissue evidence="6">Leaf</tissue>
    </source>
</reference>
<dbReference type="InterPro" id="IPR029071">
    <property type="entry name" value="Ubiquitin-like_domsf"/>
</dbReference>
<dbReference type="Gene3D" id="1.20.58.120">
    <property type="entry name" value="BAG domain"/>
    <property type="match status" value="1"/>
</dbReference>
<dbReference type="SMART" id="SM00264">
    <property type="entry name" value="BAG"/>
    <property type="match status" value="1"/>
</dbReference>
<feature type="region of interest" description="Disordered" evidence="2">
    <location>
        <begin position="1"/>
        <end position="21"/>
    </location>
</feature>
<name>A0A1S3ZGL7_TOBAC</name>
<dbReference type="GO" id="GO:0000774">
    <property type="term" value="F:adenyl-nucleotide exchange factor activity"/>
    <property type="evidence" value="ECO:0000318"/>
    <property type="project" value="GO_Central"/>
</dbReference>
<dbReference type="SMR" id="A0A1S3ZGL7"/>
<dbReference type="PROSITE" id="PS50053">
    <property type="entry name" value="UBIQUITIN_2"/>
    <property type="match status" value="1"/>
</dbReference>
<evidence type="ECO:0000259" key="4">
    <source>
        <dbReference type="PROSITE" id="PS51035"/>
    </source>
</evidence>
<keyword evidence="5" id="KW-1185">Reference proteome</keyword>
<dbReference type="PROSITE" id="PS51035">
    <property type="entry name" value="BAG"/>
    <property type="match status" value="1"/>
</dbReference>
<reference evidence="5" key="1">
    <citation type="journal article" date="2014" name="Nat. Commun.">
        <title>The tobacco genome sequence and its comparison with those of tomato and potato.</title>
        <authorList>
            <person name="Sierro N."/>
            <person name="Battey J.N."/>
            <person name="Ouadi S."/>
            <person name="Bakaher N."/>
            <person name="Bovet L."/>
            <person name="Willig A."/>
            <person name="Goepfert S."/>
            <person name="Peitsch M.C."/>
            <person name="Ivanov N.V."/>
        </authorList>
    </citation>
    <scope>NUCLEOTIDE SEQUENCE [LARGE SCALE GENOMIC DNA]</scope>
</reference>
<proteinExistence type="predicted"/>
<dbReference type="GeneID" id="107786465"/>
<dbReference type="Pfam" id="PF02179">
    <property type="entry name" value="BAG"/>
    <property type="match status" value="1"/>
</dbReference>
<dbReference type="PaxDb" id="4097-A0A1S3ZGL7"/>
<evidence type="ECO:0000259" key="3">
    <source>
        <dbReference type="PROSITE" id="PS50053"/>
    </source>
</evidence>
<evidence type="ECO:0000256" key="1">
    <source>
        <dbReference type="ARBA" id="ARBA00023186"/>
    </source>
</evidence>
<evidence type="ECO:0000256" key="2">
    <source>
        <dbReference type="SAM" id="MobiDB-lite"/>
    </source>
</evidence>
<dbReference type="STRING" id="4097.A0A1S3ZGL7"/>
<dbReference type="OrthoDB" id="417450at2759"/>
<dbReference type="SUPFAM" id="SSF63491">
    <property type="entry name" value="BAG domain"/>
    <property type="match status" value="1"/>
</dbReference>
<dbReference type="Gene3D" id="3.10.20.90">
    <property type="entry name" value="Phosphatidylinositol 3-kinase Catalytic Subunit, Chain A, domain 1"/>
    <property type="match status" value="1"/>
</dbReference>
<keyword evidence="1" id="KW-0143">Chaperone</keyword>
<feature type="domain" description="Ubiquitin-like" evidence="3">
    <location>
        <begin position="63"/>
        <end position="131"/>
    </location>
</feature>
<dbReference type="PANTHER" id="PTHR12329">
    <property type="entry name" value="BCL2-ASSOCIATED ATHANOGENE"/>
    <property type="match status" value="1"/>
</dbReference>
<feature type="domain" description="BAG" evidence="4">
    <location>
        <begin position="151"/>
        <end position="229"/>
    </location>
</feature>
<dbReference type="AlphaFoldDB" id="A0A1S3ZGL7"/>
<dbReference type="GO" id="GO:0050821">
    <property type="term" value="P:protein stabilization"/>
    <property type="evidence" value="ECO:0000318"/>
    <property type="project" value="GO_Central"/>
</dbReference>
<gene>
    <name evidence="6" type="primary">LOC107786465</name>
</gene>
<dbReference type="GO" id="GO:0051087">
    <property type="term" value="F:protein-folding chaperone binding"/>
    <property type="evidence" value="ECO:0000318"/>
    <property type="project" value="GO_Central"/>
</dbReference>
<dbReference type="InterPro" id="IPR036533">
    <property type="entry name" value="BAG_dom_sf"/>
</dbReference>
<organism evidence="5 6">
    <name type="scientific">Nicotiana tabacum</name>
    <name type="common">Common tobacco</name>
    <dbReference type="NCBI Taxonomy" id="4097"/>
    <lineage>
        <taxon>Eukaryota</taxon>
        <taxon>Viridiplantae</taxon>
        <taxon>Streptophyta</taxon>
        <taxon>Embryophyta</taxon>
        <taxon>Tracheophyta</taxon>
        <taxon>Spermatophyta</taxon>
        <taxon>Magnoliopsida</taxon>
        <taxon>eudicotyledons</taxon>
        <taxon>Gunneridae</taxon>
        <taxon>Pentapetalae</taxon>
        <taxon>asterids</taxon>
        <taxon>lamiids</taxon>
        <taxon>Solanales</taxon>
        <taxon>Solanaceae</taxon>
        <taxon>Nicotianoideae</taxon>
        <taxon>Nicotianeae</taxon>
        <taxon>Nicotiana</taxon>
    </lineage>
</organism>
<evidence type="ECO:0000313" key="5">
    <source>
        <dbReference type="Proteomes" id="UP000790787"/>
    </source>
</evidence>
<dbReference type="Proteomes" id="UP000790787">
    <property type="component" value="Chromosome 3"/>
</dbReference>
<dbReference type="RefSeq" id="XP_016463436.1">
    <property type="nucleotide sequence ID" value="XM_016607950.2"/>
</dbReference>
<dbReference type="OMA" id="SECFITI"/>
<dbReference type="InterPro" id="IPR003103">
    <property type="entry name" value="BAG_domain"/>
</dbReference>
<protein>
    <submittedName>
        <fullName evidence="6">BAG family molecular chaperone regulator 4</fullName>
    </submittedName>
</protein>
<dbReference type="GO" id="GO:0005737">
    <property type="term" value="C:cytoplasm"/>
    <property type="evidence" value="ECO:0000318"/>
    <property type="project" value="GO_Central"/>
</dbReference>
<dbReference type="RefSeq" id="XP_016463436.1">
    <property type="nucleotide sequence ID" value="XM_016607950.1"/>
</dbReference>
<sequence length="271" mass="31112">MWNMRKLSTSSKRRNEAKDENKYTESQEVNVCIIDWEVRPGGLLVQKRSGVSAEANFVACPMIKIKVSYDSCYHDLTVPAESTFGDLKRILTDRIGLHPTVQRLLFQGKEKDDNEWLHIAGVKDMSKLILMEDPASKEMKKIQDNFISCEAIARVRVEVDKLSHRVVAVQESVQKGMKVEDMEFVVLSELFMIQLLTLDSIESDGEARTQRKKEVHRIQSLIDMLDNFKARNSYLISNCAGTSLVTTKWETPAPNRLQQSTKINQEWELFD</sequence>